<proteinExistence type="inferred from homology"/>
<keyword evidence="10" id="KW-0175">Coiled coil</keyword>
<accession>F2LU32</accession>
<dbReference type="EMBL" id="CP002606">
    <property type="protein sequence ID" value="AEA33431.1"/>
    <property type="molecule type" value="Genomic_DNA"/>
</dbReference>
<comment type="similarity">
    <text evidence="2 9">Belongs to the FKBP-type PPIase family. Tig subfamily.</text>
</comment>
<evidence type="ECO:0000256" key="1">
    <source>
        <dbReference type="ARBA" id="ARBA00000971"/>
    </source>
</evidence>
<keyword evidence="6 9" id="KW-0143">Chaperone</keyword>
<dbReference type="RefSeq" id="WP_013681472.1">
    <property type="nucleotide sequence ID" value="NC_015318.1"/>
</dbReference>
<feature type="domain" description="Trigger factor C-terminal" evidence="13">
    <location>
        <begin position="267"/>
        <end position="421"/>
    </location>
</feature>
<comment type="subcellular location">
    <subcellularLocation>
        <location evidence="9">Cytoplasm</location>
    </subcellularLocation>
    <text evidence="9">About half TF is bound to the ribosome near the polypeptide exit tunnel while the other half is free in the cytoplasm.</text>
</comment>
<dbReference type="InterPro" id="IPR001179">
    <property type="entry name" value="PPIase_FKBP_dom"/>
</dbReference>
<evidence type="ECO:0000259" key="11">
    <source>
        <dbReference type="Pfam" id="PF00254"/>
    </source>
</evidence>
<dbReference type="Pfam" id="PF05697">
    <property type="entry name" value="Trigger_N"/>
    <property type="match status" value="1"/>
</dbReference>
<dbReference type="AlphaFoldDB" id="F2LU32"/>
<dbReference type="OrthoDB" id="9767721at2"/>
<dbReference type="STRING" id="760142.Hipma_0459"/>
<evidence type="ECO:0000259" key="12">
    <source>
        <dbReference type="Pfam" id="PF05697"/>
    </source>
</evidence>
<keyword evidence="9" id="KW-0132">Cell division</keyword>
<comment type="catalytic activity">
    <reaction evidence="1 9">
        <text>[protein]-peptidylproline (omega=180) = [protein]-peptidylproline (omega=0)</text>
        <dbReference type="Rhea" id="RHEA:16237"/>
        <dbReference type="Rhea" id="RHEA-COMP:10747"/>
        <dbReference type="Rhea" id="RHEA-COMP:10748"/>
        <dbReference type="ChEBI" id="CHEBI:83833"/>
        <dbReference type="ChEBI" id="CHEBI:83834"/>
        <dbReference type="EC" id="5.2.1.8"/>
    </reaction>
</comment>
<keyword evidence="7 9" id="KW-0413">Isomerase</keyword>
<dbReference type="Gene3D" id="3.30.70.1050">
    <property type="entry name" value="Trigger factor ribosome-binding domain"/>
    <property type="match status" value="1"/>
</dbReference>
<reference evidence="15" key="2">
    <citation type="submission" date="2011-03" db="EMBL/GenBank/DDBJ databases">
        <title>The complete genome of Hippea maritima DSM 10411.</title>
        <authorList>
            <consortium name="US DOE Joint Genome Institute (JGI-PGF)"/>
            <person name="Lucas S."/>
            <person name="Copeland A."/>
            <person name="Lapidus A."/>
            <person name="Bruce D."/>
            <person name="Goodwin L."/>
            <person name="Pitluck S."/>
            <person name="Peters L."/>
            <person name="Kyrpides N."/>
            <person name="Mavromatis K."/>
            <person name="Pagani I."/>
            <person name="Ivanova N."/>
            <person name="Mikhailova N."/>
            <person name="Lu M."/>
            <person name="Detter J.C."/>
            <person name="Tapia R."/>
            <person name="Han C."/>
            <person name="Land M."/>
            <person name="Hauser L."/>
            <person name="Markowitz V."/>
            <person name="Cheng J.-F."/>
            <person name="Hugenholtz P."/>
            <person name="Woyke T."/>
            <person name="Wu D."/>
            <person name="Spring S."/>
            <person name="Schroeder M."/>
            <person name="Brambilla E."/>
            <person name="Klenk H.-P."/>
            <person name="Eisen J.A."/>
        </authorList>
    </citation>
    <scope>NUCLEOTIDE SEQUENCE [LARGE SCALE GENOMIC DNA]</scope>
    <source>
        <strain evidence="15">ATCC 700847 / DSM 10411 / MH2</strain>
    </source>
</reference>
<evidence type="ECO:0000313" key="14">
    <source>
        <dbReference type="EMBL" id="AEA33431.1"/>
    </source>
</evidence>
<organism evidence="14 15">
    <name type="scientific">Hippea maritima (strain ATCC 700847 / DSM 10411 / MH2)</name>
    <dbReference type="NCBI Taxonomy" id="760142"/>
    <lineage>
        <taxon>Bacteria</taxon>
        <taxon>Pseudomonadati</taxon>
        <taxon>Campylobacterota</taxon>
        <taxon>Desulfurellia</taxon>
        <taxon>Desulfurellales</taxon>
        <taxon>Hippeaceae</taxon>
        <taxon>Hippea</taxon>
    </lineage>
</organism>
<dbReference type="InterPro" id="IPR046357">
    <property type="entry name" value="PPIase_dom_sf"/>
</dbReference>
<comment type="domain">
    <text evidence="9">Consists of 3 domains; the N-terminus binds the ribosome, the middle domain has PPIase activity, while the C-terminus has intrinsic chaperone activity on its own.</text>
</comment>
<reference evidence="14 15" key="1">
    <citation type="journal article" date="2011" name="Stand. Genomic Sci.">
        <title>Complete genome sequence of the thermophilic sulfur-reducer Hippea maritima type strain (MH(2)).</title>
        <authorList>
            <person name="Huntemann M."/>
            <person name="Lu M."/>
            <person name="Nolan M."/>
            <person name="Lapidus A."/>
            <person name="Lucas S."/>
            <person name="Hammon N."/>
            <person name="Deshpande S."/>
            <person name="Cheng J.F."/>
            <person name="Tapia R."/>
            <person name="Han C."/>
            <person name="Goodwin L."/>
            <person name="Pitluck S."/>
            <person name="Liolios K."/>
            <person name="Pagani I."/>
            <person name="Ivanova N."/>
            <person name="Ovchinikova G."/>
            <person name="Pati A."/>
            <person name="Chen A."/>
            <person name="Palaniappan K."/>
            <person name="Land M."/>
            <person name="Hauser L."/>
            <person name="Jeffries C.D."/>
            <person name="Detter J.C."/>
            <person name="Brambilla E.M."/>
            <person name="Rohde M."/>
            <person name="Spring S."/>
            <person name="Goker M."/>
            <person name="Woyke T."/>
            <person name="Bristow J."/>
            <person name="Eisen J.A."/>
            <person name="Markowitz V."/>
            <person name="Hugenholtz P."/>
            <person name="Kyrpides N.C."/>
            <person name="Klenk H.P."/>
            <person name="Mavromatis K."/>
        </authorList>
    </citation>
    <scope>NUCLEOTIDE SEQUENCE [LARGE SCALE GENOMIC DNA]</scope>
    <source>
        <strain evidence="15">ATCC 700847 / DSM 10411 / MH2</strain>
    </source>
</reference>
<keyword evidence="9" id="KW-0963">Cytoplasm</keyword>
<dbReference type="InterPro" id="IPR037041">
    <property type="entry name" value="Trigger_fac_C_sf"/>
</dbReference>
<dbReference type="GO" id="GO:0051301">
    <property type="term" value="P:cell division"/>
    <property type="evidence" value="ECO:0007669"/>
    <property type="project" value="UniProtKB-KW"/>
</dbReference>
<dbReference type="Gene3D" id="3.10.50.40">
    <property type="match status" value="1"/>
</dbReference>
<evidence type="ECO:0000256" key="8">
    <source>
        <dbReference type="ARBA" id="ARBA00029986"/>
    </source>
</evidence>
<dbReference type="InParanoid" id="F2LU32"/>
<dbReference type="Pfam" id="PF00254">
    <property type="entry name" value="FKBP_C"/>
    <property type="match status" value="1"/>
</dbReference>
<evidence type="ECO:0000256" key="6">
    <source>
        <dbReference type="ARBA" id="ARBA00023186"/>
    </source>
</evidence>
<evidence type="ECO:0000313" key="15">
    <source>
        <dbReference type="Proteomes" id="UP000008139"/>
    </source>
</evidence>
<dbReference type="GO" id="GO:0003755">
    <property type="term" value="F:peptidyl-prolyl cis-trans isomerase activity"/>
    <property type="evidence" value="ECO:0007669"/>
    <property type="project" value="UniProtKB-UniRule"/>
</dbReference>
<comment type="function">
    <text evidence="9">Involved in protein export. Acts as a chaperone by maintaining the newly synthesized protein in an open conformation. Functions as a peptidyl-prolyl cis-trans isomerase.</text>
</comment>
<dbReference type="PIRSF" id="PIRSF003095">
    <property type="entry name" value="Trigger_factor"/>
    <property type="match status" value="1"/>
</dbReference>
<feature type="coiled-coil region" evidence="10">
    <location>
        <begin position="382"/>
        <end position="447"/>
    </location>
</feature>
<keyword evidence="9" id="KW-0131">Cell cycle</keyword>
<gene>
    <name evidence="9" type="primary">tig</name>
    <name evidence="14" type="ordered locus">Hipma_0459</name>
</gene>
<dbReference type="InterPro" id="IPR008881">
    <property type="entry name" value="Trigger_fac_ribosome-bd_bac"/>
</dbReference>
<dbReference type="Pfam" id="PF05698">
    <property type="entry name" value="Trigger_C"/>
    <property type="match status" value="1"/>
</dbReference>
<dbReference type="HAMAP" id="MF_00303">
    <property type="entry name" value="Trigger_factor_Tig"/>
    <property type="match status" value="1"/>
</dbReference>
<dbReference type="FunCoup" id="F2LU32">
    <property type="interactions" value="531"/>
</dbReference>
<evidence type="ECO:0000256" key="4">
    <source>
        <dbReference type="ARBA" id="ARBA00016902"/>
    </source>
</evidence>
<evidence type="ECO:0000259" key="13">
    <source>
        <dbReference type="Pfam" id="PF05698"/>
    </source>
</evidence>
<dbReference type="Proteomes" id="UP000008139">
    <property type="component" value="Chromosome"/>
</dbReference>
<dbReference type="Gene3D" id="1.10.3120.10">
    <property type="entry name" value="Trigger factor, C-terminal domain"/>
    <property type="match status" value="1"/>
</dbReference>
<evidence type="ECO:0000256" key="10">
    <source>
        <dbReference type="SAM" id="Coils"/>
    </source>
</evidence>
<dbReference type="InterPro" id="IPR005215">
    <property type="entry name" value="Trig_fac"/>
</dbReference>
<evidence type="ECO:0000256" key="5">
    <source>
        <dbReference type="ARBA" id="ARBA00023110"/>
    </source>
</evidence>
<keyword evidence="5 9" id="KW-0697">Rotamase</keyword>
<feature type="domain" description="Trigger factor ribosome-binding bacterial" evidence="12">
    <location>
        <begin position="3"/>
        <end position="145"/>
    </location>
</feature>
<dbReference type="NCBIfam" id="TIGR00115">
    <property type="entry name" value="tig"/>
    <property type="match status" value="1"/>
</dbReference>
<keyword evidence="15" id="KW-1185">Reference proteome</keyword>
<feature type="coiled-coil region" evidence="10">
    <location>
        <begin position="257"/>
        <end position="297"/>
    </location>
</feature>
<evidence type="ECO:0000256" key="2">
    <source>
        <dbReference type="ARBA" id="ARBA00005464"/>
    </source>
</evidence>
<dbReference type="SUPFAM" id="SSF109998">
    <property type="entry name" value="Triger factor/SurA peptide-binding domain-like"/>
    <property type="match status" value="1"/>
</dbReference>
<dbReference type="InterPro" id="IPR027304">
    <property type="entry name" value="Trigger_fact/SurA_dom_sf"/>
</dbReference>
<dbReference type="SUPFAM" id="SSF54534">
    <property type="entry name" value="FKBP-like"/>
    <property type="match status" value="1"/>
</dbReference>
<dbReference type="HOGENOM" id="CLU_033058_3_1_7"/>
<dbReference type="GO" id="GO:0015031">
    <property type="term" value="P:protein transport"/>
    <property type="evidence" value="ECO:0007669"/>
    <property type="project" value="UniProtKB-UniRule"/>
</dbReference>
<evidence type="ECO:0000256" key="9">
    <source>
        <dbReference type="HAMAP-Rule" id="MF_00303"/>
    </source>
</evidence>
<dbReference type="SUPFAM" id="SSF102735">
    <property type="entry name" value="Trigger factor ribosome-binding domain"/>
    <property type="match status" value="1"/>
</dbReference>
<dbReference type="InterPro" id="IPR008880">
    <property type="entry name" value="Trigger_fac_C"/>
</dbReference>
<dbReference type="EC" id="5.2.1.8" evidence="3 9"/>
<evidence type="ECO:0000256" key="3">
    <source>
        <dbReference type="ARBA" id="ARBA00013194"/>
    </source>
</evidence>
<dbReference type="eggNOG" id="COG0544">
    <property type="taxonomic scope" value="Bacteria"/>
</dbReference>
<dbReference type="KEGG" id="hmr:Hipma_0459"/>
<dbReference type="GO" id="GO:0006457">
    <property type="term" value="P:protein folding"/>
    <property type="evidence" value="ECO:0007669"/>
    <property type="project" value="UniProtKB-UniRule"/>
</dbReference>
<feature type="domain" description="PPIase FKBP-type" evidence="11">
    <location>
        <begin position="162"/>
        <end position="242"/>
    </location>
</feature>
<dbReference type="GO" id="GO:0005737">
    <property type="term" value="C:cytoplasm"/>
    <property type="evidence" value="ECO:0007669"/>
    <property type="project" value="UniProtKB-SubCell"/>
</dbReference>
<name>F2LU32_HIPMA</name>
<evidence type="ECO:0000256" key="7">
    <source>
        <dbReference type="ARBA" id="ARBA00023235"/>
    </source>
</evidence>
<dbReference type="InterPro" id="IPR036611">
    <property type="entry name" value="Trigger_fac_ribosome-bd_sf"/>
</dbReference>
<protein>
    <recommendedName>
        <fullName evidence="4 9">Trigger factor</fullName>
        <shortName evidence="9">TF</shortName>
        <ecNumber evidence="3 9">5.2.1.8</ecNumber>
    </recommendedName>
    <alternativeName>
        <fullName evidence="8 9">PPIase</fullName>
    </alternativeName>
</protein>
<sequence>MVEVAVEDVKPSRKKLHIKVEPERIKEKKDEIVNDLRKTVKIKGFRKGKVPKEIILRSYKQDIEDNIKRELMAESYEFAIEDNKIDAVSDPVFTEVVYDEDKGLSFTAMVDVKPQFELKEYKGIEITAKPIEITEESINDVLNQLREAFATLEDKDGDTFEEGDIGIIDLKTFTQKTNYPINEFGGENLPVELGKKQLIEEIESQLKGMKVGETKKIEASFDKDYPLRALKGKDVVFEVTLKSLKQKKLPEIDDEFAKKINKEFKNVDDLKEDIRNKLKENKEREEIERQKDELLKKLLDEYDFDLPESLVNQEANQMIMEYVKEMYYRGADVSSEEFKPQKLRERFEPEAKKRVKSTFILLEIAKKERLDVSNEEINQVIAQDANARRMNFEDVYKEYQEKGVLPVIQMEILGDKALDLLHKNAKIIEENQEAQKEAKENETKEDKE</sequence>